<sequence>MASRIAMQVAFLLSRSSNSKKGGSIISKKSFLLIRFVTFCVAHRALRFGLQRLQIFK</sequence>
<dbReference type="Proteomes" id="UP000053989">
    <property type="component" value="Unassembled WGS sequence"/>
</dbReference>
<protein>
    <submittedName>
        <fullName evidence="1">Uncharacterized protein</fullName>
    </submittedName>
</protein>
<dbReference type="AlphaFoldDB" id="A0A0C3DV01"/>
<organism evidence="1 2">
    <name type="scientific">Scleroderma citrinum Foug A</name>
    <dbReference type="NCBI Taxonomy" id="1036808"/>
    <lineage>
        <taxon>Eukaryota</taxon>
        <taxon>Fungi</taxon>
        <taxon>Dikarya</taxon>
        <taxon>Basidiomycota</taxon>
        <taxon>Agaricomycotina</taxon>
        <taxon>Agaricomycetes</taxon>
        <taxon>Agaricomycetidae</taxon>
        <taxon>Boletales</taxon>
        <taxon>Sclerodermatineae</taxon>
        <taxon>Sclerodermataceae</taxon>
        <taxon>Scleroderma</taxon>
    </lineage>
</organism>
<proteinExistence type="predicted"/>
<reference evidence="1 2" key="1">
    <citation type="submission" date="2014-04" db="EMBL/GenBank/DDBJ databases">
        <authorList>
            <consortium name="DOE Joint Genome Institute"/>
            <person name="Kuo A."/>
            <person name="Kohler A."/>
            <person name="Nagy L.G."/>
            <person name="Floudas D."/>
            <person name="Copeland A."/>
            <person name="Barry K.W."/>
            <person name="Cichocki N."/>
            <person name="Veneault-Fourrey C."/>
            <person name="LaButti K."/>
            <person name="Lindquist E.A."/>
            <person name="Lipzen A."/>
            <person name="Lundell T."/>
            <person name="Morin E."/>
            <person name="Murat C."/>
            <person name="Sun H."/>
            <person name="Tunlid A."/>
            <person name="Henrissat B."/>
            <person name="Grigoriev I.V."/>
            <person name="Hibbett D.S."/>
            <person name="Martin F."/>
            <person name="Nordberg H.P."/>
            <person name="Cantor M.N."/>
            <person name="Hua S.X."/>
        </authorList>
    </citation>
    <scope>NUCLEOTIDE SEQUENCE [LARGE SCALE GENOMIC DNA]</scope>
    <source>
        <strain evidence="1 2">Foug A</strain>
    </source>
</reference>
<accession>A0A0C3DV01</accession>
<reference evidence="2" key="2">
    <citation type="submission" date="2015-01" db="EMBL/GenBank/DDBJ databases">
        <title>Evolutionary Origins and Diversification of the Mycorrhizal Mutualists.</title>
        <authorList>
            <consortium name="DOE Joint Genome Institute"/>
            <consortium name="Mycorrhizal Genomics Consortium"/>
            <person name="Kohler A."/>
            <person name="Kuo A."/>
            <person name="Nagy L.G."/>
            <person name="Floudas D."/>
            <person name="Copeland A."/>
            <person name="Barry K.W."/>
            <person name="Cichocki N."/>
            <person name="Veneault-Fourrey C."/>
            <person name="LaButti K."/>
            <person name="Lindquist E.A."/>
            <person name="Lipzen A."/>
            <person name="Lundell T."/>
            <person name="Morin E."/>
            <person name="Murat C."/>
            <person name="Riley R."/>
            <person name="Ohm R."/>
            <person name="Sun H."/>
            <person name="Tunlid A."/>
            <person name="Henrissat B."/>
            <person name="Grigoriev I.V."/>
            <person name="Hibbett D.S."/>
            <person name="Martin F."/>
        </authorList>
    </citation>
    <scope>NUCLEOTIDE SEQUENCE [LARGE SCALE GENOMIC DNA]</scope>
    <source>
        <strain evidence="2">Foug A</strain>
    </source>
</reference>
<evidence type="ECO:0000313" key="2">
    <source>
        <dbReference type="Proteomes" id="UP000053989"/>
    </source>
</evidence>
<dbReference type="HOGENOM" id="CLU_2997806_0_0_1"/>
<dbReference type="EMBL" id="KN822067">
    <property type="protein sequence ID" value="KIM59989.1"/>
    <property type="molecule type" value="Genomic_DNA"/>
</dbReference>
<keyword evidence="2" id="KW-1185">Reference proteome</keyword>
<gene>
    <name evidence="1" type="ORF">SCLCIDRAFT_1217249</name>
</gene>
<dbReference type="InParanoid" id="A0A0C3DV01"/>
<name>A0A0C3DV01_9AGAM</name>
<evidence type="ECO:0000313" key="1">
    <source>
        <dbReference type="EMBL" id="KIM59989.1"/>
    </source>
</evidence>